<accession>A0ABV5K516</accession>
<protein>
    <submittedName>
        <fullName evidence="2">MOSC domain-containing protein</fullName>
    </submittedName>
</protein>
<gene>
    <name evidence="2" type="ORF">ACFFRI_02130</name>
</gene>
<dbReference type="EMBL" id="JBHMDG010000002">
    <property type="protein sequence ID" value="MFB9311828.1"/>
    <property type="molecule type" value="Genomic_DNA"/>
</dbReference>
<evidence type="ECO:0000313" key="3">
    <source>
        <dbReference type="Proteomes" id="UP001589750"/>
    </source>
</evidence>
<dbReference type="Proteomes" id="UP001589750">
    <property type="component" value="Unassembled WGS sequence"/>
</dbReference>
<reference evidence="2 3" key="1">
    <citation type="submission" date="2024-09" db="EMBL/GenBank/DDBJ databases">
        <authorList>
            <person name="Sun Q."/>
            <person name="Mori K."/>
        </authorList>
    </citation>
    <scope>NUCLEOTIDE SEQUENCE [LARGE SCALE GENOMIC DNA]</scope>
    <source>
        <strain evidence="2 3">JCM 9626</strain>
    </source>
</reference>
<name>A0ABV5K516_9ACTN</name>
<dbReference type="Pfam" id="PF03473">
    <property type="entry name" value="MOSC"/>
    <property type="match status" value="1"/>
</dbReference>
<evidence type="ECO:0000259" key="1">
    <source>
        <dbReference type="PROSITE" id="PS51340"/>
    </source>
</evidence>
<keyword evidence="3" id="KW-1185">Reference proteome</keyword>
<dbReference type="InterPro" id="IPR011037">
    <property type="entry name" value="Pyrv_Knase-like_insert_dom_sf"/>
</dbReference>
<dbReference type="InterPro" id="IPR052353">
    <property type="entry name" value="Benzoxazolinone_Detox_Enz"/>
</dbReference>
<dbReference type="PANTHER" id="PTHR30212:SF2">
    <property type="entry name" value="PROTEIN YIIM"/>
    <property type="match status" value="1"/>
</dbReference>
<comment type="caution">
    <text evidence="2">The sequence shown here is derived from an EMBL/GenBank/DDBJ whole genome shotgun (WGS) entry which is preliminary data.</text>
</comment>
<feature type="domain" description="MOSC" evidence="1">
    <location>
        <begin position="28"/>
        <end position="172"/>
    </location>
</feature>
<proteinExistence type="predicted"/>
<dbReference type="InterPro" id="IPR005302">
    <property type="entry name" value="MoCF_Sase_C"/>
</dbReference>
<organism evidence="2 3">
    <name type="scientific">Nocardioides plantarum</name>
    <dbReference type="NCBI Taxonomy" id="29299"/>
    <lineage>
        <taxon>Bacteria</taxon>
        <taxon>Bacillati</taxon>
        <taxon>Actinomycetota</taxon>
        <taxon>Actinomycetes</taxon>
        <taxon>Propionibacteriales</taxon>
        <taxon>Nocardioidaceae</taxon>
        <taxon>Nocardioides</taxon>
    </lineage>
</organism>
<dbReference type="Gene3D" id="2.40.33.20">
    <property type="entry name" value="PK beta-barrel domain-like"/>
    <property type="match status" value="1"/>
</dbReference>
<dbReference type="PANTHER" id="PTHR30212">
    <property type="entry name" value="PROTEIN YIIM"/>
    <property type="match status" value="1"/>
</dbReference>
<dbReference type="RefSeq" id="WP_211351150.1">
    <property type="nucleotide sequence ID" value="NZ_JBHMDG010000002.1"/>
</dbReference>
<dbReference type="PROSITE" id="PS51340">
    <property type="entry name" value="MOSC"/>
    <property type="match status" value="1"/>
</dbReference>
<sequence>MSVVVSVNVGRPRPATWTAIGRTSIDKTAVAGPVALGPLGLDGDEVSNHRHHGGPAKAAYAFAREDLDRWAEAFGLPVPDGMFGENLTTEGLDVNGAEIGERWRIGDPVGDHAVVEVTMFRTPCQTFKAWLARNGYDDRAWVRRFAQDLRPGAYLRVVVPGTVRVGDPIEVVHRPGTDVTVASWFGEVFAPPTRG</sequence>
<evidence type="ECO:0000313" key="2">
    <source>
        <dbReference type="EMBL" id="MFB9311828.1"/>
    </source>
</evidence>
<dbReference type="SUPFAM" id="SSF50800">
    <property type="entry name" value="PK beta-barrel domain-like"/>
    <property type="match status" value="1"/>
</dbReference>